<evidence type="ECO:0000256" key="14">
    <source>
        <dbReference type="ARBA" id="ARBA00079941"/>
    </source>
</evidence>
<evidence type="ECO:0000256" key="15">
    <source>
        <dbReference type="ARBA" id="ARBA00083191"/>
    </source>
</evidence>
<evidence type="ECO:0000259" key="18">
    <source>
        <dbReference type="Pfam" id="PF06418"/>
    </source>
</evidence>
<dbReference type="FunFam" id="3.40.50.300:FF:000009">
    <property type="entry name" value="CTP synthase"/>
    <property type="match status" value="1"/>
</dbReference>
<dbReference type="FunFam" id="3.40.50.880:FF:000002">
    <property type="entry name" value="CTP synthase"/>
    <property type="match status" value="1"/>
</dbReference>
<keyword evidence="10" id="KW-0665">Pyrimidine biosynthesis</keyword>
<accession>A0A2H0US19</accession>
<dbReference type="CDD" id="cd01746">
    <property type="entry name" value="GATase1_CTP_Synthase"/>
    <property type="match status" value="1"/>
</dbReference>
<protein>
    <recommendedName>
        <fullName evidence="12">CTP synthase</fullName>
        <ecNumber evidence="3">6.3.4.2</ecNumber>
    </recommendedName>
    <alternativeName>
        <fullName evidence="14">Cytidine 5'-triphosphate synthase</fullName>
    </alternativeName>
    <alternativeName>
        <fullName evidence="15">Cytidine triphosphate synthetase</fullName>
    </alternativeName>
    <alternativeName>
        <fullName evidence="13">UTP--ammonia ligase</fullName>
    </alternativeName>
</protein>
<evidence type="ECO:0000256" key="12">
    <source>
        <dbReference type="ARBA" id="ARBA00070745"/>
    </source>
</evidence>
<dbReference type="InterPro" id="IPR029062">
    <property type="entry name" value="Class_I_gatase-like"/>
</dbReference>
<keyword evidence="7" id="KW-0067">ATP-binding</keyword>
<dbReference type="GO" id="GO:0044210">
    <property type="term" value="P:'de novo' CTP biosynthetic process"/>
    <property type="evidence" value="ECO:0007669"/>
    <property type="project" value="UniProtKB-UniPathway"/>
</dbReference>
<dbReference type="UniPathway" id="UPA00159">
    <property type="reaction ID" value="UER00277"/>
</dbReference>
<evidence type="ECO:0000256" key="3">
    <source>
        <dbReference type="ARBA" id="ARBA00012291"/>
    </source>
</evidence>
<evidence type="ECO:0000313" key="20">
    <source>
        <dbReference type="Proteomes" id="UP000229615"/>
    </source>
</evidence>
<dbReference type="EMBL" id="PFBB01000014">
    <property type="protein sequence ID" value="PIR88585.1"/>
    <property type="molecule type" value="Genomic_DNA"/>
</dbReference>
<evidence type="ECO:0000259" key="17">
    <source>
        <dbReference type="Pfam" id="PF00117"/>
    </source>
</evidence>
<proteinExistence type="inferred from homology"/>
<keyword evidence="6" id="KW-0547">Nucleotide-binding</keyword>
<gene>
    <name evidence="19" type="ORF">COU09_01210</name>
</gene>
<dbReference type="Proteomes" id="UP000229615">
    <property type="component" value="Unassembled WGS sequence"/>
</dbReference>
<evidence type="ECO:0000256" key="6">
    <source>
        <dbReference type="ARBA" id="ARBA00022741"/>
    </source>
</evidence>
<comment type="caution">
    <text evidence="19">The sequence shown here is derived from an EMBL/GenBank/DDBJ whole genome shotgun (WGS) entry which is preliminary data.</text>
</comment>
<dbReference type="Gene3D" id="3.40.50.880">
    <property type="match status" value="1"/>
</dbReference>
<dbReference type="Pfam" id="PF00117">
    <property type="entry name" value="GATase"/>
    <property type="match status" value="1"/>
</dbReference>
<evidence type="ECO:0000256" key="11">
    <source>
        <dbReference type="ARBA" id="ARBA00047781"/>
    </source>
</evidence>
<keyword evidence="16" id="KW-0812">Transmembrane</keyword>
<organism evidence="19 20">
    <name type="scientific">Candidatus Harrisonbacteria bacterium CG10_big_fil_rev_8_21_14_0_10_44_23</name>
    <dbReference type="NCBI Taxonomy" id="1974585"/>
    <lineage>
        <taxon>Bacteria</taxon>
        <taxon>Candidatus Harrisoniibacteriota</taxon>
    </lineage>
</organism>
<evidence type="ECO:0000256" key="13">
    <source>
        <dbReference type="ARBA" id="ARBA00075170"/>
    </source>
</evidence>
<dbReference type="SUPFAM" id="SSF52317">
    <property type="entry name" value="Class I glutamine amidotransferase-like"/>
    <property type="match status" value="1"/>
</dbReference>
<evidence type="ECO:0000256" key="9">
    <source>
        <dbReference type="ARBA" id="ARBA00022962"/>
    </source>
</evidence>
<comment type="similarity">
    <text evidence="2">Belongs to the CTP synthase family.</text>
</comment>
<evidence type="ECO:0000256" key="10">
    <source>
        <dbReference type="ARBA" id="ARBA00022975"/>
    </source>
</evidence>
<comment type="catalytic activity">
    <reaction evidence="11">
        <text>UTP + L-glutamine + ATP + H2O = CTP + L-glutamate + ADP + phosphate + 2 H(+)</text>
        <dbReference type="Rhea" id="RHEA:26426"/>
        <dbReference type="ChEBI" id="CHEBI:15377"/>
        <dbReference type="ChEBI" id="CHEBI:15378"/>
        <dbReference type="ChEBI" id="CHEBI:29985"/>
        <dbReference type="ChEBI" id="CHEBI:30616"/>
        <dbReference type="ChEBI" id="CHEBI:37563"/>
        <dbReference type="ChEBI" id="CHEBI:43474"/>
        <dbReference type="ChEBI" id="CHEBI:46398"/>
        <dbReference type="ChEBI" id="CHEBI:58359"/>
        <dbReference type="ChEBI" id="CHEBI:456216"/>
        <dbReference type="EC" id="6.3.4.2"/>
    </reaction>
</comment>
<keyword evidence="16" id="KW-1133">Transmembrane helix</keyword>
<dbReference type="InterPro" id="IPR017456">
    <property type="entry name" value="CTP_synthase_N"/>
</dbReference>
<dbReference type="InterPro" id="IPR017926">
    <property type="entry name" value="GATASE"/>
</dbReference>
<keyword evidence="8" id="KW-0460">Magnesium</keyword>
<dbReference type="SUPFAM" id="SSF52540">
    <property type="entry name" value="P-loop containing nucleoside triphosphate hydrolases"/>
    <property type="match status" value="1"/>
</dbReference>
<feature type="transmembrane region" description="Helical" evidence="16">
    <location>
        <begin position="12"/>
        <end position="32"/>
    </location>
</feature>
<evidence type="ECO:0000256" key="1">
    <source>
        <dbReference type="ARBA" id="ARBA00005171"/>
    </source>
</evidence>
<keyword evidence="4" id="KW-0436">Ligase</keyword>
<evidence type="ECO:0000256" key="4">
    <source>
        <dbReference type="ARBA" id="ARBA00022598"/>
    </source>
</evidence>
<evidence type="ECO:0000256" key="7">
    <source>
        <dbReference type="ARBA" id="ARBA00022840"/>
    </source>
</evidence>
<dbReference type="GO" id="GO:0019856">
    <property type="term" value="P:pyrimidine nucleobase biosynthetic process"/>
    <property type="evidence" value="ECO:0007669"/>
    <property type="project" value="TreeGrafter"/>
</dbReference>
<evidence type="ECO:0000256" key="5">
    <source>
        <dbReference type="ARBA" id="ARBA00022723"/>
    </source>
</evidence>
<dbReference type="InterPro" id="IPR004468">
    <property type="entry name" value="CTP_synthase"/>
</dbReference>
<dbReference type="NCBIfam" id="NF003792">
    <property type="entry name" value="PRK05380.1"/>
    <property type="match status" value="1"/>
</dbReference>
<dbReference type="NCBIfam" id="TIGR00337">
    <property type="entry name" value="PyrG"/>
    <property type="match status" value="1"/>
</dbReference>
<dbReference type="PROSITE" id="PS51273">
    <property type="entry name" value="GATASE_TYPE_1"/>
    <property type="match status" value="1"/>
</dbReference>
<dbReference type="GO" id="GO:0005524">
    <property type="term" value="F:ATP binding"/>
    <property type="evidence" value="ECO:0007669"/>
    <property type="project" value="UniProtKB-KW"/>
</dbReference>
<dbReference type="GO" id="GO:0046872">
    <property type="term" value="F:metal ion binding"/>
    <property type="evidence" value="ECO:0007669"/>
    <property type="project" value="UniProtKB-KW"/>
</dbReference>
<keyword evidence="16" id="KW-0472">Membrane</keyword>
<evidence type="ECO:0000256" key="8">
    <source>
        <dbReference type="ARBA" id="ARBA00022842"/>
    </source>
</evidence>
<evidence type="ECO:0000256" key="2">
    <source>
        <dbReference type="ARBA" id="ARBA00007533"/>
    </source>
</evidence>
<dbReference type="AlphaFoldDB" id="A0A2H0US19"/>
<dbReference type="GO" id="GO:0042802">
    <property type="term" value="F:identical protein binding"/>
    <property type="evidence" value="ECO:0007669"/>
    <property type="project" value="TreeGrafter"/>
</dbReference>
<dbReference type="EC" id="6.3.4.2" evidence="3"/>
<feature type="domain" description="CTP synthase N-terminal" evidence="18">
    <location>
        <begin position="10"/>
        <end position="272"/>
    </location>
</feature>
<evidence type="ECO:0000313" key="19">
    <source>
        <dbReference type="EMBL" id="PIR88585.1"/>
    </source>
</evidence>
<dbReference type="GO" id="GO:0097268">
    <property type="term" value="C:cytoophidium"/>
    <property type="evidence" value="ECO:0007669"/>
    <property type="project" value="UniProtKB-ARBA"/>
</dbReference>
<dbReference type="InterPro" id="IPR027417">
    <property type="entry name" value="P-loop_NTPase"/>
</dbReference>
<reference evidence="20" key="1">
    <citation type="submission" date="2017-09" db="EMBL/GenBank/DDBJ databases">
        <title>Depth-based differentiation of microbial function through sediment-hosted aquifers and enrichment of novel symbionts in the deep terrestrial subsurface.</title>
        <authorList>
            <person name="Probst A.J."/>
            <person name="Ladd B."/>
            <person name="Jarett J.K."/>
            <person name="Geller-Mcgrath D.E."/>
            <person name="Sieber C.M.K."/>
            <person name="Emerson J.B."/>
            <person name="Anantharaman K."/>
            <person name="Thomas B.C."/>
            <person name="Malmstrom R."/>
            <person name="Stieglmeier M."/>
            <person name="Klingl A."/>
            <person name="Woyke T."/>
            <person name="Ryan C.M."/>
            <person name="Banfield J.F."/>
        </authorList>
    </citation>
    <scope>NUCLEOTIDE SEQUENCE [LARGE SCALE GENOMIC DNA]</scope>
</reference>
<evidence type="ECO:0000256" key="16">
    <source>
        <dbReference type="SAM" id="Phobius"/>
    </source>
</evidence>
<name>A0A2H0US19_9BACT</name>
<feature type="domain" description="Glutamine amidotransferase" evidence="17">
    <location>
        <begin position="312"/>
        <end position="542"/>
    </location>
</feature>
<keyword evidence="5" id="KW-0479">Metal-binding</keyword>
<dbReference type="PANTHER" id="PTHR11550:SF0">
    <property type="entry name" value="CTP SYNTHASE-RELATED"/>
    <property type="match status" value="1"/>
</dbReference>
<dbReference type="PANTHER" id="PTHR11550">
    <property type="entry name" value="CTP SYNTHASE"/>
    <property type="match status" value="1"/>
</dbReference>
<dbReference type="Gene3D" id="3.40.50.300">
    <property type="entry name" value="P-loop containing nucleotide triphosphate hydrolases"/>
    <property type="match status" value="1"/>
</dbReference>
<keyword evidence="9" id="KW-0315">Glutamine amidotransferase</keyword>
<comment type="pathway">
    <text evidence="1">Pyrimidine metabolism; CTP biosynthesis via de novo pathway; CTP from UDP: step 2/2.</text>
</comment>
<dbReference type="GO" id="GO:0003883">
    <property type="term" value="F:CTP synthase activity"/>
    <property type="evidence" value="ECO:0007669"/>
    <property type="project" value="UniProtKB-EC"/>
</dbReference>
<sequence>MAKKRKKETKYIFVVGGVMSGIGKGITASSIAKIIQARGYSVTAMKIDPYVNVDAGTMNPVEHGEVFVLQDGLETDQDLGNYERFLETNLSAINYITTGSIYLSVIKKERNLEYAGKCVSVVPEIPMAVIDQMDLAAEKNNAEFVVVEVGGTLGEYQNILFLEAYRILKVRNPQNALFVVVSYLPLQKDGELKSKPTQQAVRLANAAGILPDIVVARSGVPIDKTRKEKIAFNCSMREKDVISAPDVESIYEVPINFEKDGLGDTLMEKFGLGKRRASMEKWKKFAQKVRTNKKSVKIGIVGKYFSAGAFTLADSYISVIEAVRQSAFNQGYKAQIDWLNATEYEKDKKKLKELNKYDGIIVPGGFGSRAVEGKIRAIQYCRENKIPFLGLCYGMQLAVVEFARNVVGLEGAHTTEIDKKTSYPVIDIMDEQKENLKNKNYGATMRLGNYPATLKEGTLVKRLYGKSRVVERHRHRYEVNPEYIKRLEARGLVFSGSSPDRALMEFLELNQKKHPFFVATQAHPEFLSRPLSPHPLFMGLIKAASERSRKNQKINYK</sequence>
<dbReference type="InterPro" id="IPR033828">
    <property type="entry name" value="GATase1_CTP_Synthase"/>
</dbReference>
<dbReference type="Pfam" id="PF06418">
    <property type="entry name" value="CTP_synth_N"/>
    <property type="match status" value="1"/>
</dbReference>